<dbReference type="EMBL" id="CP000268">
    <property type="protein sequence ID" value="ABD71959.1"/>
    <property type="molecule type" value="Genomic_DNA"/>
</dbReference>
<geneLocation type="plasmid" evidence="3">
    <name>pDSM15236</name>
</geneLocation>
<dbReference type="HOGENOM" id="CLU_1502337_0_0_4"/>
<evidence type="ECO:0000313" key="2">
    <source>
        <dbReference type="EMBL" id="ABD71959.1"/>
    </source>
</evidence>
<evidence type="ECO:0000313" key="3">
    <source>
        <dbReference type="Proteomes" id="UP000008332"/>
    </source>
</evidence>
<proteinExistence type="predicted"/>
<dbReference type="Proteomes" id="UP000008332">
    <property type="component" value="Plasmid unnamed1"/>
</dbReference>
<feature type="chain" id="PRO_5004199892" evidence="1">
    <location>
        <begin position="30"/>
        <end position="179"/>
    </location>
</feature>
<organism evidence="2 3">
    <name type="scientific">Albidiferax ferrireducens (strain ATCC BAA-621 / DSM 15236 / T118)</name>
    <name type="common">Rhodoferax ferrireducens</name>
    <dbReference type="NCBI Taxonomy" id="338969"/>
    <lineage>
        <taxon>Bacteria</taxon>
        <taxon>Pseudomonadati</taxon>
        <taxon>Pseudomonadota</taxon>
        <taxon>Betaproteobacteria</taxon>
        <taxon>Burkholderiales</taxon>
        <taxon>Comamonadaceae</taxon>
        <taxon>Rhodoferax</taxon>
    </lineage>
</organism>
<keyword evidence="2" id="KW-0449">Lipoprotein</keyword>
<feature type="signal peptide" evidence="1">
    <location>
        <begin position="1"/>
        <end position="29"/>
    </location>
</feature>
<dbReference type="RefSeq" id="WP_011458780.1">
    <property type="nucleotide sequence ID" value="NC_007901.1"/>
</dbReference>
<name>Q21QI6_ALBFT</name>
<keyword evidence="1" id="KW-0732">Signal</keyword>
<keyword evidence="2" id="KW-0614">Plasmid</keyword>
<dbReference type="AlphaFoldDB" id="Q21QI6"/>
<gene>
    <name evidence="2" type="ordered locus">Rfer_4272</name>
</gene>
<dbReference type="eggNOG" id="COG3133">
    <property type="taxonomic scope" value="Bacteria"/>
</dbReference>
<dbReference type="KEGG" id="rfr:Rfer_4272"/>
<evidence type="ECO:0000256" key="1">
    <source>
        <dbReference type="SAM" id="SignalP"/>
    </source>
</evidence>
<sequence precursor="true">MFNFQKRMFVVFGILVVMLLDSMAGNAHAQSWGQADIPSSQGRMAMNVMTGRVLDVQATDIEVVATNQNRAFGGLIGGLLGAAAARNGSWQGQAAVGSIGAFLGEKIANNSGTEMRPAMQVIVRLDSGQVIAVVQEMNGIPVGAGDAVFVVGSYPAVRVLRANPMASMNASPQPSFYQP</sequence>
<protein>
    <submittedName>
        <fullName evidence="2">Outer membrane lipoprotein</fullName>
    </submittedName>
</protein>
<keyword evidence="3" id="KW-1185">Reference proteome</keyword>
<accession>Q21QI6</accession>
<dbReference type="OrthoDB" id="9099827at2"/>
<reference evidence="3" key="1">
    <citation type="submission" date="2006-02" db="EMBL/GenBank/DDBJ databases">
        <title>Complete sequence of plasmid 1 of Rhodoferax ferrireducens DSM 15236.</title>
        <authorList>
            <person name="Copeland A."/>
            <person name="Lucas S."/>
            <person name="Lapidus A."/>
            <person name="Barry K."/>
            <person name="Detter J.C."/>
            <person name="Glavina del Rio T."/>
            <person name="Hammon N."/>
            <person name="Israni S."/>
            <person name="Pitluck S."/>
            <person name="Brettin T."/>
            <person name="Bruce D."/>
            <person name="Han C."/>
            <person name="Tapia R."/>
            <person name="Gilna P."/>
            <person name="Kiss H."/>
            <person name="Schmutz J."/>
            <person name="Larimer F."/>
            <person name="Land M."/>
            <person name="Kyrpides N."/>
            <person name="Ivanova N."/>
            <person name="Richardson P."/>
        </authorList>
    </citation>
    <scope>NUCLEOTIDE SEQUENCE [LARGE SCALE GENOMIC DNA]</scope>
    <source>
        <strain evidence="3">ATCC BAA-621 / DSM 15236 / T118</strain>
        <plasmid evidence="3">Plasmid pDSM15236</plasmid>
    </source>
</reference>